<protein>
    <submittedName>
        <fullName evidence="1">Uncharacterized protein</fullName>
    </submittedName>
</protein>
<gene>
    <name evidence="1" type="ORF">L2E82_13600</name>
</gene>
<organism evidence="1 2">
    <name type="scientific">Cichorium intybus</name>
    <name type="common">Chicory</name>
    <dbReference type="NCBI Taxonomy" id="13427"/>
    <lineage>
        <taxon>Eukaryota</taxon>
        <taxon>Viridiplantae</taxon>
        <taxon>Streptophyta</taxon>
        <taxon>Embryophyta</taxon>
        <taxon>Tracheophyta</taxon>
        <taxon>Spermatophyta</taxon>
        <taxon>Magnoliopsida</taxon>
        <taxon>eudicotyledons</taxon>
        <taxon>Gunneridae</taxon>
        <taxon>Pentapetalae</taxon>
        <taxon>asterids</taxon>
        <taxon>campanulids</taxon>
        <taxon>Asterales</taxon>
        <taxon>Asteraceae</taxon>
        <taxon>Cichorioideae</taxon>
        <taxon>Cichorieae</taxon>
        <taxon>Cichoriinae</taxon>
        <taxon>Cichorium</taxon>
    </lineage>
</organism>
<dbReference type="Proteomes" id="UP001055811">
    <property type="component" value="Linkage Group LG03"/>
</dbReference>
<proteinExistence type="predicted"/>
<evidence type="ECO:0000313" key="2">
    <source>
        <dbReference type="Proteomes" id="UP001055811"/>
    </source>
</evidence>
<reference evidence="2" key="1">
    <citation type="journal article" date="2022" name="Mol. Ecol. Resour.">
        <title>The genomes of chicory, endive, great burdock and yacon provide insights into Asteraceae palaeo-polyploidization history and plant inulin production.</title>
        <authorList>
            <person name="Fan W."/>
            <person name="Wang S."/>
            <person name="Wang H."/>
            <person name="Wang A."/>
            <person name="Jiang F."/>
            <person name="Liu H."/>
            <person name="Zhao H."/>
            <person name="Xu D."/>
            <person name="Zhang Y."/>
        </authorList>
    </citation>
    <scope>NUCLEOTIDE SEQUENCE [LARGE SCALE GENOMIC DNA]</scope>
    <source>
        <strain evidence="2">cv. Punajuju</strain>
    </source>
</reference>
<name>A0ACB9EXR7_CICIN</name>
<dbReference type="EMBL" id="CM042011">
    <property type="protein sequence ID" value="KAI3763620.1"/>
    <property type="molecule type" value="Genomic_DNA"/>
</dbReference>
<accession>A0ACB9EXR7</accession>
<sequence>MFLYIANLHLSWLVNSSWNHENSFHFYRVLLGRFYVVIIFYSRDKKKALGFPTSISLAGNCSSASHSLPSSHIFLHSQPVG</sequence>
<reference evidence="1 2" key="2">
    <citation type="journal article" date="2022" name="Mol. Ecol. Resour.">
        <title>The genomes of chicory, endive, great burdock and yacon provide insights into Asteraceae paleo-polyploidization history and plant inulin production.</title>
        <authorList>
            <person name="Fan W."/>
            <person name="Wang S."/>
            <person name="Wang H."/>
            <person name="Wang A."/>
            <person name="Jiang F."/>
            <person name="Liu H."/>
            <person name="Zhao H."/>
            <person name="Xu D."/>
            <person name="Zhang Y."/>
        </authorList>
    </citation>
    <scope>NUCLEOTIDE SEQUENCE [LARGE SCALE GENOMIC DNA]</scope>
    <source>
        <strain evidence="2">cv. Punajuju</strain>
        <tissue evidence="1">Leaves</tissue>
    </source>
</reference>
<keyword evidence="2" id="KW-1185">Reference proteome</keyword>
<evidence type="ECO:0000313" key="1">
    <source>
        <dbReference type="EMBL" id="KAI3763620.1"/>
    </source>
</evidence>
<comment type="caution">
    <text evidence="1">The sequence shown here is derived from an EMBL/GenBank/DDBJ whole genome shotgun (WGS) entry which is preliminary data.</text>
</comment>